<evidence type="ECO:0000259" key="2">
    <source>
        <dbReference type="Pfam" id="PF14378"/>
    </source>
</evidence>
<reference evidence="3 4" key="1">
    <citation type="submission" date="2020-09" db="EMBL/GenBank/DDBJ databases">
        <title>Sphingomonas sp., a new species isolated from pork steak.</title>
        <authorList>
            <person name="Heidler von Heilborn D."/>
        </authorList>
    </citation>
    <scope>NUCLEOTIDE SEQUENCE [LARGE SCALE GENOMIC DNA]</scope>
    <source>
        <strain evidence="4">S8-3T</strain>
    </source>
</reference>
<dbReference type="RefSeq" id="WP_187760189.1">
    <property type="nucleotide sequence ID" value="NZ_CP061038.1"/>
</dbReference>
<keyword evidence="1" id="KW-1133">Transmembrane helix</keyword>
<evidence type="ECO:0000313" key="3">
    <source>
        <dbReference type="EMBL" id="QNQ07842.1"/>
    </source>
</evidence>
<keyword evidence="1" id="KW-0812">Transmembrane</keyword>
<dbReference type="Pfam" id="PF14378">
    <property type="entry name" value="PAP2_3"/>
    <property type="match status" value="1"/>
</dbReference>
<sequence length="334" mass="36093">MGGTDLWRSGRPILHGALALQAAVLVLSYIITGLTIDLLSIALILLPLFVCTGVAFAYRNRIDAPKLAISAEAAAILLTMLSLGTLITYAAGAASFPFAYSDAELHAADLRIGFDWLSYARMINEYPTLCWILKLAYNSFNAQPLLLLAALILANQFARLRIFLLAMFIALAATSIIFIFFPAISAYGHFGEAARQLTAIYPPEGDVHITILQQHIAFLEGLRDGSFRQVSAQTLTGLITFPSFHAVVACLFMWAAWTVRGLRIAALVTNMLMLAASPLFGAHYLVDLFAGAGVAALSVILATAVYAREPVWPPRYMPRLARFGRRTGNAGAAG</sequence>
<evidence type="ECO:0000256" key="1">
    <source>
        <dbReference type="SAM" id="Phobius"/>
    </source>
</evidence>
<feature type="transmembrane region" description="Helical" evidence="1">
    <location>
        <begin position="70"/>
        <end position="91"/>
    </location>
</feature>
<proteinExistence type="predicted"/>
<evidence type="ECO:0000313" key="4">
    <source>
        <dbReference type="Proteomes" id="UP000516148"/>
    </source>
</evidence>
<protein>
    <submittedName>
        <fullName evidence="3">Phosphatase PAP2 family protein</fullName>
    </submittedName>
</protein>
<dbReference type="KEGG" id="spap:H3Z74_13625"/>
<accession>A0A7H0LDT9</accession>
<feature type="transmembrane region" description="Helical" evidence="1">
    <location>
        <begin position="12"/>
        <end position="32"/>
    </location>
</feature>
<feature type="transmembrane region" description="Helical" evidence="1">
    <location>
        <begin position="288"/>
        <end position="307"/>
    </location>
</feature>
<feature type="transmembrane region" description="Helical" evidence="1">
    <location>
        <begin position="135"/>
        <end position="155"/>
    </location>
</feature>
<dbReference type="AlphaFoldDB" id="A0A7H0LDT9"/>
<dbReference type="Proteomes" id="UP000516148">
    <property type="component" value="Chromosome"/>
</dbReference>
<feature type="transmembrane region" description="Helical" evidence="1">
    <location>
        <begin position="264"/>
        <end position="282"/>
    </location>
</feature>
<feature type="transmembrane region" description="Helical" evidence="1">
    <location>
        <begin position="162"/>
        <end position="184"/>
    </location>
</feature>
<gene>
    <name evidence="3" type="ORF">H3Z74_13625</name>
</gene>
<feature type="transmembrane region" description="Helical" evidence="1">
    <location>
        <begin position="235"/>
        <end position="257"/>
    </location>
</feature>
<dbReference type="InterPro" id="IPR026841">
    <property type="entry name" value="Aur1/Ipt1"/>
</dbReference>
<keyword evidence="4" id="KW-1185">Reference proteome</keyword>
<name>A0A7H0LDT9_9SPHN</name>
<organism evidence="3 4">
    <name type="scientific">Sphingomonas alpina</name>
    <dbReference type="NCBI Taxonomy" id="653931"/>
    <lineage>
        <taxon>Bacteria</taxon>
        <taxon>Pseudomonadati</taxon>
        <taxon>Pseudomonadota</taxon>
        <taxon>Alphaproteobacteria</taxon>
        <taxon>Sphingomonadales</taxon>
        <taxon>Sphingomonadaceae</taxon>
        <taxon>Sphingomonas</taxon>
    </lineage>
</organism>
<feature type="transmembrane region" description="Helical" evidence="1">
    <location>
        <begin position="38"/>
        <end position="58"/>
    </location>
</feature>
<keyword evidence="1" id="KW-0472">Membrane</keyword>
<dbReference type="GO" id="GO:0016020">
    <property type="term" value="C:membrane"/>
    <property type="evidence" value="ECO:0007669"/>
    <property type="project" value="UniProtKB-SubCell"/>
</dbReference>
<dbReference type="EMBL" id="CP061038">
    <property type="protein sequence ID" value="QNQ07842.1"/>
    <property type="molecule type" value="Genomic_DNA"/>
</dbReference>
<feature type="domain" description="Inositolphosphotransferase Aur1/Ipt1" evidence="2">
    <location>
        <begin position="104"/>
        <end position="300"/>
    </location>
</feature>